<evidence type="ECO:0000313" key="1">
    <source>
        <dbReference type="EMBL" id="GFR92277.1"/>
    </source>
</evidence>
<gene>
    <name evidence="1" type="ORF">ElyMa_004348900</name>
</gene>
<sequence length="129" mass="14867">MSHWYWVLEQGVSEPGTQEGTLMKNFLLTRTLYHDHLSFPKVRCTNKHVFKCLGGNVDDSVSDTPPFFDDIILNGAFIVLSPRPDRPLTLIQNYVDQVFLTYVMSWLNGVSHSDRVRKFYKNDSLKSSP</sequence>
<name>A0AAV4H261_9GAST</name>
<evidence type="ECO:0000313" key="2">
    <source>
        <dbReference type="Proteomes" id="UP000762676"/>
    </source>
</evidence>
<dbReference type="Proteomes" id="UP000762676">
    <property type="component" value="Unassembled WGS sequence"/>
</dbReference>
<protein>
    <submittedName>
        <fullName evidence="1">Uncharacterized protein</fullName>
    </submittedName>
</protein>
<reference evidence="1 2" key="1">
    <citation type="journal article" date="2021" name="Elife">
        <title>Chloroplast acquisition without the gene transfer in kleptoplastic sea slugs, Plakobranchus ocellatus.</title>
        <authorList>
            <person name="Maeda T."/>
            <person name="Takahashi S."/>
            <person name="Yoshida T."/>
            <person name="Shimamura S."/>
            <person name="Takaki Y."/>
            <person name="Nagai Y."/>
            <person name="Toyoda A."/>
            <person name="Suzuki Y."/>
            <person name="Arimoto A."/>
            <person name="Ishii H."/>
            <person name="Satoh N."/>
            <person name="Nishiyama T."/>
            <person name="Hasebe M."/>
            <person name="Maruyama T."/>
            <person name="Minagawa J."/>
            <person name="Obokata J."/>
            <person name="Shigenobu S."/>
        </authorList>
    </citation>
    <scope>NUCLEOTIDE SEQUENCE [LARGE SCALE GENOMIC DNA]</scope>
</reference>
<dbReference type="AlphaFoldDB" id="A0AAV4H261"/>
<organism evidence="1 2">
    <name type="scientific">Elysia marginata</name>
    <dbReference type="NCBI Taxonomy" id="1093978"/>
    <lineage>
        <taxon>Eukaryota</taxon>
        <taxon>Metazoa</taxon>
        <taxon>Spiralia</taxon>
        <taxon>Lophotrochozoa</taxon>
        <taxon>Mollusca</taxon>
        <taxon>Gastropoda</taxon>
        <taxon>Heterobranchia</taxon>
        <taxon>Euthyneura</taxon>
        <taxon>Panpulmonata</taxon>
        <taxon>Sacoglossa</taxon>
        <taxon>Placobranchoidea</taxon>
        <taxon>Plakobranchidae</taxon>
        <taxon>Elysia</taxon>
    </lineage>
</organism>
<comment type="caution">
    <text evidence="1">The sequence shown here is derived from an EMBL/GenBank/DDBJ whole genome shotgun (WGS) entry which is preliminary data.</text>
</comment>
<accession>A0AAV4H261</accession>
<keyword evidence="2" id="KW-1185">Reference proteome</keyword>
<dbReference type="EMBL" id="BMAT01008772">
    <property type="protein sequence ID" value="GFR92277.1"/>
    <property type="molecule type" value="Genomic_DNA"/>
</dbReference>
<proteinExistence type="predicted"/>